<reference evidence="1 2" key="1">
    <citation type="submission" date="2019-08" db="EMBL/GenBank/DDBJ databases">
        <title>Draft genome sequences of two oriental melons (Cucumis melo L. var makuwa).</title>
        <authorList>
            <person name="Kwon S.-Y."/>
        </authorList>
    </citation>
    <scope>NUCLEOTIDE SEQUENCE [LARGE SCALE GENOMIC DNA]</scope>
    <source>
        <strain evidence="2">cv. SW 3</strain>
        <tissue evidence="1">Leaf</tissue>
    </source>
</reference>
<gene>
    <name evidence="1" type="ORF">E6C27_scaffold112G00170</name>
</gene>
<evidence type="ECO:0000313" key="1">
    <source>
        <dbReference type="EMBL" id="KAA0036029.1"/>
    </source>
</evidence>
<comment type="caution">
    <text evidence="1">The sequence shown here is derived from an EMBL/GenBank/DDBJ whole genome shotgun (WGS) entry which is preliminary data.</text>
</comment>
<dbReference type="AlphaFoldDB" id="A0A5A7T3Q4"/>
<sequence length="274" mass="31289">MLLSIAADEKIRWCQKCKVKWEGDGNTTTVMRLLENVRQILDALIIASEIVEQCYKKKTQGVIIKLVMKKAFDKVDWEYIDDILKVKGFGSIWGLWIKVLGHQLCISIGGEIEESNGSKNAKEMIEGTSTMNEATRMGVGDRGDHWKLHLGGRRSGILGRVQIFARNRLGKSFMRWKQYFNPIEALTKVQLKYDDVLDWREELPSSRGVDHHIHLKEGEGPIRMHSADVENPAFRTYEGHYEFLQDFGRASRAFGDSVGCVVDGELYANFCMED</sequence>
<name>A0A5A7T3Q4_CUCMM</name>
<protein>
    <submittedName>
        <fullName evidence="1">Retrotransposon protein, putative, unclassified</fullName>
    </submittedName>
</protein>
<evidence type="ECO:0000313" key="2">
    <source>
        <dbReference type="Proteomes" id="UP000321393"/>
    </source>
</evidence>
<accession>A0A5A7T3Q4</accession>
<dbReference type="OrthoDB" id="1303668at2759"/>
<dbReference type="Proteomes" id="UP000321393">
    <property type="component" value="Unassembled WGS sequence"/>
</dbReference>
<proteinExistence type="predicted"/>
<dbReference type="EMBL" id="SSTE01019870">
    <property type="protein sequence ID" value="KAA0036029.1"/>
    <property type="molecule type" value="Genomic_DNA"/>
</dbReference>
<organism evidence="1 2">
    <name type="scientific">Cucumis melo var. makuwa</name>
    <name type="common">Oriental melon</name>
    <dbReference type="NCBI Taxonomy" id="1194695"/>
    <lineage>
        <taxon>Eukaryota</taxon>
        <taxon>Viridiplantae</taxon>
        <taxon>Streptophyta</taxon>
        <taxon>Embryophyta</taxon>
        <taxon>Tracheophyta</taxon>
        <taxon>Spermatophyta</taxon>
        <taxon>Magnoliopsida</taxon>
        <taxon>eudicotyledons</taxon>
        <taxon>Gunneridae</taxon>
        <taxon>Pentapetalae</taxon>
        <taxon>rosids</taxon>
        <taxon>fabids</taxon>
        <taxon>Cucurbitales</taxon>
        <taxon>Cucurbitaceae</taxon>
        <taxon>Benincaseae</taxon>
        <taxon>Cucumis</taxon>
    </lineage>
</organism>